<sequence length="171" mass="18207">MADVVNILDASAAHAADTEFFVRRGMTKGYEVLSLLAPPAYAAFAISRYGRSHVTVNRLLRATWVGGVTGIAAGGAFEYVRSAYSTPENVRHRRLVATYDTDSIRADDHATIGSILFAVLTPAILWKRASKVNLILGGSGIGTAIGLLSHHGRSLFGDPPPQARIPGLHAN</sequence>
<dbReference type="Proteomes" id="UP000703269">
    <property type="component" value="Unassembled WGS sequence"/>
</dbReference>
<dbReference type="EMBL" id="BPQB01000067">
    <property type="protein sequence ID" value="GJE97100.1"/>
    <property type="molecule type" value="Genomic_DNA"/>
</dbReference>
<dbReference type="OrthoDB" id="2524788at2759"/>
<accession>A0A9P3GKU3</accession>
<name>A0A9P3GKU3_9APHY</name>
<evidence type="ECO:0000313" key="1">
    <source>
        <dbReference type="EMBL" id="GJE97100.1"/>
    </source>
</evidence>
<dbReference type="AlphaFoldDB" id="A0A9P3GKU3"/>
<gene>
    <name evidence="1" type="ORF">PsYK624_133100</name>
</gene>
<evidence type="ECO:0000313" key="2">
    <source>
        <dbReference type="Proteomes" id="UP000703269"/>
    </source>
</evidence>
<protein>
    <submittedName>
        <fullName evidence="1">Uncharacterized protein</fullName>
    </submittedName>
</protein>
<organism evidence="1 2">
    <name type="scientific">Phanerochaete sordida</name>
    <dbReference type="NCBI Taxonomy" id="48140"/>
    <lineage>
        <taxon>Eukaryota</taxon>
        <taxon>Fungi</taxon>
        <taxon>Dikarya</taxon>
        <taxon>Basidiomycota</taxon>
        <taxon>Agaricomycotina</taxon>
        <taxon>Agaricomycetes</taxon>
        <taxon>Polyporales</taxon>
        <taxon>Phanerochaetaceae</taxon>
        <taxon>Phanerochaete</taxon>
    </lineage>
</organism>
<comment type="caution">
    <text evidence="1">The sequence shown here is derived from an EMBL/GenBank/DDBJ whole genome shotgun (WGS) entry which is preliminary data.</text>
</comment>
<keyword evidence="2" id="KW-1185">Reference proteome</keyword>
<proteinExistence type="predicted"/>
<reference evidence="1 2" key="1">
    <citation type="submission" date="2021-08" db="EMBL/GenBank/DDBJ databases">
        <title>Draft Genome Sequence of Phanerochaete sordida strain YK-624.</title>
        <authorList>
            <person name="Mori T."/>
            <person name="Dohra H."/>
            <person name="Suzuki T."/>
            <person name="Kawagishi H."/>
            <person name="Hirai H."/>
        </authorList>
    </citation>
    <scope>NUCLEOTIDE SEQUENCE [LARGE SCALE GENOMIC DNA]</scope>
    <source>
        <strain evidence="1 2">YK-624</strain>
    </source>
</reference>